<dbReference type="GO" id="GO:0016020">
    <property type="term" value="C:membrane"/>
    <property type="evidence" value="ECO:0007669"/>
    <property type="project" value="UniProtKB-SubCell"/>
</dbReference>
<comment type="caution">
    <text evidence="7">The sequence shown here is derived from an EMBL/GenBank/DDBJ whole genome shotgun (WGS) entry which is preliminary data.</text>
</comment>
<dbReference type="InterPro" id="IPR022764">
    <property type="entry name" value="Peptidase_S54_rhomboid_dom"/>
</dbReference>
<dbReference type="SUPFAM" id="SSF144091">
    <property type="entry name" value="Rhomboid-like"/>
    <property type="match status" value="1"/>
</dbReference>
<organism evidence="7 8">
    <name type="scientific">Leptospira sarikeiensis</name>
    <dbReference type="NCBI Taxonomy" id="2484943"/>
    <lineage>
        <taxon>Bacteria</taxon>
        <taxon>Pseudomonadati</taxon>
        <taxon>Spirochaetota</taxon>
        <taxon>Spirochaetia</taxon>
        <taxon>Leptospirales</taxon>
        <taxon>Leptospiraceae</taxon>
        <taxon>Leptospira</taxon>
    </lineage>
</organism>
<dbReference type="Gene3D" id="1.20.1540.10">
    <property type="entry name" value="Rhomboid-like"/>
    <property type="match status" value="1"/>
</dbReference>
<dbReference type="PANTHER" id="PTHR43066">
    <property type="entry name" value="RHOMBOID-RELATED PROTEIN"/>
    <property type="match status" value="1"/>
</dbReference>
<keyword evidence="7" id="KW-0645">Protease</keyword>
<dbReference type="GO" id="GO:0006508">
    <property type="term" value="P:proteolysis"/>
    <property type="evidence" value="ECO:0007669"/>
    <property type="project" value="UniProtKB-KW"/>
</dbReference>
<dbReference type="Pfam" id="PF01694">
    <property type="entry name" value="Rhomboid"/>
    <property type="match status" value="1"/>
</dbReference>
<keyword evidence="2 5" id="KW-0812">Transmembrane</keyword>
<evidence type="ECO:0000256" key="4">
    <source>
        <dbReference type="ARBA" id="ARBA00023136"/>
    </source>
</evidence>
<evidence type="ECO:0000313" key="8">
    <source>
        <dbReference type="Proteomes" id="UP000297762"/>
    </source>
</evidence>
<proteinExistence type="predicted"/>
<dbReference type="InterPro" id="IPR035952">
    <property type="entry name" value="Rhomboid-like_sf"/>
</dbReference>
<dbReference type="RefSeq" id="WP_135647895.1">
    <property type="nucleotide sequence ID" value="NZ_RQGF01000007.1"/>
</dbReference>
<name>A0A4R9KCM9_9LEPT</name>
<gene>
    <name evidence="7" type="ORF">EHQ64_02310</name>
</gene>
<keyword evidence="8" id="KW-1185">Reference proteome</keyword>
<dbReference type="GO" id="GO:0004252">
    <property type="term" value="F:serine-type endopeptidase activity"/>
    <property type="evidence" value="ECO:0007669"/>
    <property type="project" value="InterPro"/>
</dbReference>
<evidence type="ECO:0000313" key="7">
    <source>
        <dbReference type="EMBL" id="TGL64703.1"/>
    </source>
</evidence>
<evidence type="ECO:0000259" key="6">
    <source>
        <dbReference type="Pfam" id="PF01694"/>
    </source>
</evidence>
<keyword evidence="4 5" id="KW-0472">Membrane</keyword>
<keyword evidence="3 5" id="KW-1133">Transmembrane helix</keyword>
<feature type="transmembrane region" description="Helical" evidence="5">
    <location>
        <begin position="108"/>
        <end position="128"/>
    </location>
</feature>
<feature type="transmembrane region" description="Helical" evidence="5">
    <location>
        <begin position="82"/>
        <end position="102"/>
    </location>
</feature>
<reference evidence="7" key="1">
    <citation type="journal article" date="2019" name="PLoS Negl. Trop. Dis.">
        <title>Revisiting the worldwide diversity of Leptospira species in the environment.</title>
        <authorList>
            <person name="Vincent A.T."/>
            <person name="Schiettekatte O."/>
            <person name="Bourhy P."/>
            <person name="Veyrier F.J."/>
            <person name="Picardeau M."/>
        </authorList>
    </citation>
    <scope>NUCLEOTIDE SEQUENCE [LARGE SCALE GENOMIC DNA]</scope>
    <source>
        <strain evidence="7">201702455</strain>
    </source>
</reference>
<dbReference type="PANTHER" id="PTHR43066:SF11">
    <property type="entry name" value="PEPTIDASE S54 RHOMBOID DOMAIN-CONTAINING PROTEIN"/>
    <property type="match status" value="1"/>
</dbReference>
<dbReference type="Proteomes" id="UP000297762">
    <property type="component" value="Unassembled WGS sequence"/>
</dbReference>
<feature type="transmembrane region" description="Helical" evidence="5">
    <location>
        <begin position="174"/>
        <end position="198"/>
    </location>
</feature>
<dbReference type="OrthoDB" id="9813074at2"/>
<feature type="domain" description="Peptidase S54 rhomboid" evidence="6">
    <location>
        <begin position="48"/>
        <end position="195"/>
    </location>
</feature>
<comment type="subcellular location">
    <subcellularLocation>
        <location evidence="1">Membrane</location>
        <topology evidence="1">Multi-pass membrane protein</topology>
    </subcellularLocation>
</comment>
<dbReference type="AlphaFoldDB" id="A0A4R9KCM9"/>
<keyword evidence="7" id="KW-0378">Hydrolase</keyword>
<feature type="transmembrane region" description="Helical" evidence="5">
    <location>
        <begin position="12"/>
        <end position="34"/>
    </location>
</feature>
<evidence type="ECO:0000256" key="5">
    <source>
        <dbReference type="SAM" id="Phobius"/>
    </source>
</evidence>
<evidence type="ECO:0000256" key="3">
    <source>
        <dbReference type="ARBA" id="ARBA00022989"/>
    </source>
</evidence>
<feature type="transmembrane region" description="Helical" evidence="5">
    <location>
        <begin position="46"/>
        <end position="70"/>
    </location>
</feature>
<dbReference type="EMBL" id="RQGF01000007">
    <property type="protein sequence ID" value="TGL64703.1"/>
    <property type="molecule type" value="Genomic_DNA"/>
</dbReference>
<accession>A0A4R9KCM9</accession>
<evidence type="ECO:0000256" key="1">
    <source>
        <dbReference type="ARBA" id="ARBA00004141"/>
    </source>
</evidence>
<sequence length="252" mass="28205">MLITENANYRHRFPIVTVLLIITMGLILGFGNVIDLAFVPSQEISLSVIASIFTHSSIVHYIVNMLYLYIFGDNVEDVAGHALYLIIFIVLGVIANLLYMLIHLNSDHPVVGASGAISGILGMYYVLFPNVKTSFYIKWASIEEIPASISLLLWFGIQLMMSALELYLLNGLGIAFTAHISGFLVGMLFGYIFLKLGFLDRHEERIRQSSSSSLTVICPSCNTPKNVKKYGKYFCLACKSEFYFDKYGKKLL</sequence>
<protein>
    <submittedName>
        <fullName evidence="7">Rhomboid family intramembrane serine protease</fullName>
    </submittedName>
</protein>
<evidence type="ECO:0000256" key="2">
    <source>
        <dbReference type="ARBA" id="ARBA00022692"/>
    </source>
</evidence>